<gene>
    <name evidence="1" type="ORF">NCTC7303_02108</name>
</gene>
<dbReference type="EMBL" id="UGXC01000002">
    <property type="protein sequence ID" value="SUG29914.1"/>
    <property type="molecule type" value="Genomic_DNA"/>
</dbReference>
<accession>A0A379SNN5</accession>
<evidence type="ECO:0000313" key="1">
    <source>
        <dbReference type="EMBL" id="SUG29914.1"/>
    </source>
</evidence>
<evidence type="ECO:0000313" key="2">
    <source>
        <dbReference type="Proteomes" id="UP000255443"/>
    </source>
</evidence>
<dbReference type="Proteomes" id="UP000255443">
    <property type="component" value="Unassembled WGS sequence"/>
</dbReference>
<sequence length="50" mass="5782">MYLIDYNSYRSVKGFNRRVRFLVMHYTSIDFKASIAALTGGFGKRSLSRS</sequence>
<dbReference type="AlphaFoldDB" id="A0A379SNN5"/>
<organism evidence="1 2">
    <name type="scientific">Salmonella enterica subsp. arizonae</name>
    <dbReference type="NCBI Taxonomy" id="59203"/>
    <lineage>
        <taxon>Bacteria</taxon>
        <taxon>Pseudomonadati</taxon>
        <taxon>Pseudomonadota</taxon>
        <taxon>Gammaproteobacteria</taxon>
        <taxon>Enterobacterales</taxon>
        <taxon>Enterobacteriaceae</taxon>
        <taxon>Salmonella</taxon>
    </lineage>
</organism>
<name>A0A379SNN5_SALER</name>
<proteinExistence type="predicted"/>
<reference evidence="1 2" key="1">
    <citation type="submission" date="2018-06" db="EMBL/GenBank/DDBJ databases">
        <authorList>
            <consortium name="Pathogen Informatics"/>
            <person name="Doyle S."/>
        </authorList>
    </citation>
    <scope>NUCLEOTIDE SEQUENCE [LARGE SCALE GENOMIC DNA]</scope>
    <source>
        <strain evidence="1 2">NCTC7303</strain>
    </source>
</reference>
<protein>
    <submittedName>
        <fullName evidence="1">N-acetylmuramoyl-L-alanine amidase</fullName>
    </submittedName>
</protein>